<dbReference type="EMBL" id="QXUL01000007">
    <property type="protein sequence ID" value="RIN12404.1"/>
    <property type="molecule type" value="Genomic_DNA"/>
</dbReference>
<dbReference type="Gene3D" id="2.70.40.10">
    <property type="match status" value="1"/>
</dbReference>
<comment type="caution">
    <text evidence="2">The sequence shown here is derived from an EMBL/GenBank/DDBJ whole genome shotgun (WGS) entry which is preliminary data.</text>
</comment>
<feature type="compositionally biased region" description="Basic and acidic residues" evidence="1">
    <location>
        <begin position="105"/>
        <end position="118"/>
    </location>
</feature>
<dbReference type="Proteomes" id="UP000285567">
    <property type="component" value="Unassembled WGS sequence"/>
</dbReference>
<evidence type="ECO:0000313" key="2">
    <source>
        <dbReference type="EMBL" id="RIN12404.1"/>
    </source>
</evidence>
<organism evidence="2 3">
    <name type="scientific">Staphylococcus xylosus</name>
    <dbReference type="NCBI Taxonomy" id="1288"/>
    <lineage>
        <taxon>Bacteria</taxon>
        <taxon>Bacillati</taxon>
        <taxon>Bacillota</taxon>
        <taxon>Bacilli</taxon>
        <taxon>Bacillales</taxon>
        <taxon>Staphylococcaceae</taxon>
        <taxon>Staphylococcus</taxon>
    </lineage>
</organism>
<keyword evidence="3" id="KW-1185">Reference proteome</keyword>
<dbReference type="OrthoDB" id="552713at2"/>
<dbReference type="AlphaFoldDB" id="A0A418IRB4"/>
<gene>
    <name evidence="2" type="ORF">BU097_02430</name>
</gene>
<name>A0A418IRB4_STAXY</name>
<accession>A0A418IRB4</accession>
<feature type="region of interest" description="Disordered" evidence="1">
    <location>
        <begin position="105"/>
        <end position="125"/>
    </location>
</feature>
<evidence type="ECO:0000313" key="3">
    <source>
        <dbReference type="Proteomes" id="UP000285567"/>
    </source>
</evidence>
<evidence type="ECO:0000256" key="1">
    <source>
        <dbReference type="SAM" id="MobiDB-lite"/>
    </source>
</evidence>
<proteinExistence type="predicted"/>
<dbReference type="InterPro" id="IPR036157">
    <property type="entry name" value="dUTPase-like_sf"/>
</dbReference>
<protein>
    <submittedName>
        <fullName evidence="2">Uncharacterized protein</fullName>
    </submittedName>
</protein>
<sequence>MKKRCYYKNSISYKNYGGRGIQVCNEWKDDYSKFKTWAINNGYDDNLTLDRIDTNKDYHPDNCKWSTVTEQNRNKRNNKLFNYKGQILTQSQICEITGLSKHQVSKEFSNETAREEKGFGSSGTR</sequence>
<reference evidence="2 3" key="1">
    <citation type="journal article" date="2016" name="Front. Microbiol.">
        <title>Comprehensive Phylogenetic Analysis of Bovine Non-aureus Staphylococci Species Based on Whole-Genome Sequencing.</title>
        <authorList>
            <person name="Naushad S."/>
            <person name="Barkema H.W."/>
            <person name="Luby C."/>
            <person name="Condas L.A."/>
            <person name="Nobrega D.B."/>
            <person name="Carson D.A."/>
            <person name="De Buck J."/>
        </authorList>
    </citation>
    <scope>NUCLEOTIDE SEQUENCE [LARGE SCALE GENOMIC DNA]</scope>
    <source>
        <strain evidence="2 3">SNUC 102</strain>
    </source>
</reference>